<dbReference type="GO" id="GO:0016747">
    <property type="term" value="F:acyltransferase activity, transferring groups other than amino-acyl groups"/>
    <property type="evidence" value="ECO:0007669"/>
    <property type="project" value="InterPro"/>
</dbReference>
<evidence type="ECO:0000313" key="4">
    <source>
        <dbReference type="EMBL" id="SHK42776.1"/>
    </source>
</evidence>
<protein>
    <submittedName>
        <fullName evidence="4">Putative acetyltransferase</fullName>
    </submittedName>
</protein>
<keyword evidence="5" id="KW-1185">Reference proteome</keyword>
<accession>A0A1M6SDK5</accession>
<evidence type="ECO:0000259" key="3">
    <source>
        <dbReference type="PROSITE" id="PS51186"/>
    </source>
</evidence>
<organism evidence="4 5">
    <name type="scientific">Epilithonimonas mollis</name>
    <dbReference type="NCBI Taxonomy" id="216903"/>
    <lineage>
        <taxon>Bacteria</taxon>
        <taxon>Pseudomonadati</taxon>
        <taxon>Bacteroidota</taxon>
        <taxon>Flavobacteriia</taxon>
        <taxon>Flavobacteriales</taxon>
        <taxon>Weeksellaceae</taxon>
        <taxon>Chryseobacterium group</taxon>
        <taxon>Epilithonimonas</taxon>
    </lineage>
</organism>
<dbReference type="OrthoDB" id="9789605at2"/>
<dbReference type="InterPro" id="IPR000182">
    <property type="entry name" value="GNAT_dom"/>
</dbReference>
<proteinExistence type="predicted"/>
<dbReference type="PANTHER" id="PTHR43800">
    <property type="entry name" value="PEPTIDYL-LYSINE N-ACETYLTRANSFERASE YJAB"/>
    <property type="match status" value="1"/>
</dbReference>
<dbReference type="PANTHER" id="PTHR43800:SF1">
    <property type="entry name" value="PEPTIDYL-LYSINE N-ACETYLTRANSFERASE YJAB"/>
    <property type="match status" value="1"/>
</dbReference>
<keyword evidence="2" id="KW-0012">Acyltransferase</keyword>
<dbReference type="InterPro" id="IPR016181">
    <property type="entry name" value="Acyl_CoA_acyltransferase"/>
</dbReference>
<dbReference type="PROSITE" id="PS51186">
    <property type="entry name" value="GNAT"/>
    <property type="match status" value="1"/>
</dbReference>
<dbReference type="Proteomes" id="UP000184498">
    <property type="component" value="Unassembled WGS sequence"/>
</dbReference>
<dbReference type="Gene3D" id="3.40.630.30">
    <property type="match status" value="1"/>
</dbReference>
<evidence type="ECO:0000256" key="2">
    <source>
        <dbReference type="ARBA" id="ARBA00023315"/>
    </source>
</evidence>
<name>A0A1M6SDK5_9FLAO</name>
<dbReference type="EMBL" id="FRAM01000002">
    <property type="protein sequence ID" value="SHK42776.1"/>
    <property type="molecule type" value="Genomic_DNA"/>
</dbReference>
<dbReference type="STRING" id="216903.SAMN05444371_2403"/>
<gene>
    <name evidence="4" type="ORF">SAMN05444371_2403</name>
</gene>
<reference evidence="5" key="1">
    <citation type="submission" date="2016-11" db="EMBL/GenBank/DDBJ databases">
        <authorList>
            <person name="Varghese N."/>
            <person name="Submissions S."/>
        </authorList>
    </citation>
    <scope>NUCLEOTIDE SEQUENCE [LARGE SCALE GENOMIC DNA]</scope>
    <source>
        <strain evidence="5">DSM 18016</strain>
    </source>
</reference>
<keyword evidence="1 4" id="KW-0808">Transferase</keyword>
<dbReference type="Pfam" id="PF13673">
    <property type="entry name" value="Acetyltransf_10"/>
    <property type="match status" value="1"/>
</dbReference>
<dbReference type="AlphaFoldDB" id="A0A1M6SDK5"/>
<dbReference type="CDD" id="cd04301">
    <property type="entry name" value="NAT_SF"/>
    <property type="match status" value="1"/>
</dbReference>
<evidence type="ECO:0000313" key="5">
    <source>
        <dbReference type="Proteomes" id="UP000184498"/>
    </source>
</evidence>
<evidence type="ECO:0000256" key="1">
    <source>
        <dbReference type="ARBA" id="ARBA00022679"/>
    </source>
</evidence>
<sequence length="146" mass="17233">MSFKIVEYKDSYKAEILSVWENSVKATHQFLLESDFEDYKNMLQNFDFKNLDVFCLKNNDRIVGFIGLHSEKIEMLFLKSDCIGKGLGRQLTDFAFENFKVNYVDVNEQNQKATEFYRKLGFESFERTGKDDMGKSYPILKMKLKK</sequence>
<feature type="domain" description="N-acetyltransferase" evidence="3">
    <location>
        <begin position="3"/>
        <end position="138"/>
    </location>
</feature>
<dbReference type="RefSeq" id="WP_072998190.1">
    <property type="nucleotide sequence ID" value="NZ_FRAM01000002.1"/>
</dbReference>
<dbReference type="SUPFAM" id="SSF55729">
    <property type="entry name" value="Acyl-CoA N-acyltransferases (Nat)"/>
    <property type="match status" value="1"/>
</dbReference>